<evidence type="ECO:0000313" key="5">
    <source>
        <dbReference type="Proteomes" id="UP000824028"/>
    </source>
</evidence>
<accession>A0A9D2J1N2</accession>
<keyword evidence="3" id="KW-0732">Signal</keyword>
<dbReference type="Gene3D" id="3.50.80.20">
    <property type="entry name" value="D-Ala-D-Ala carboxypeptidase C, peptidase S13"/>
    <property type="match status" value="1"/>
</dbReference>
<evidence type="ECO:0000256" key="3">
    <source>
        <dbReference type="SAM" id="SignalP"/>
    </source>
</evidence>
<dbReference type="GO" id="GO:0006508">
    <property type="term" value="P:proteolysis"/>
    <property type="evidence" value="ECO:0007669"/>
    <property type="project" value="InterPro"/>
</dbReference>
<reference evidence="4" key="2">
    <citation type="submission" date="2021-04" db="EMBL/GenBank/DDBJ databases">
        <authorList>
            <person name="Gilroy R."/>
        </authorList>
    </citation>
    <scope>NUCLEOTIDE SEQUENCE</scope>
    <source>
        <strain evidence="4">ChiHjej9B8-1298</strain>
    </source>
</reference>
<dbReference type="Gene3D" id="3.40.710.10">
    <property type="entry name" value="DD-peptidase/beta-lactamase superfamily"/>
    <property type="match status" value="2"/>
</dbReference>
<dbReference type="Proteomes" id="UP000824028">
    <property type="component" value="Unassembled WGS sequence"/>
</dbReference>
<dbReference type="PANTHER" id="PTHR30023">
    <property type="entry name" value="D-ALANYL-D-ALANINE CARBOXYPEPTIDASE"/>
    <property type="match status" value="1"/>
</dbReference>
<dbReference type="PRINTS" id="PR00922">
    <property type="entry name" value="DADACBPTASE3"/>
</dbReference>
<dbReference type="InterPro" id="IPR000667">
    <property type="entry name" value="Peptidase_S13"/>
</dbReference>
<dbReference type="GO" id="GO:0000270">
    <property type="term" value="P:peptidoglycan metabolic process"/>
    <property type="evidence" value="ECO:0007669"/>
    <property type="project" value="TreeGrafter"/>
</dbReference>
<keyword evidence="2 4" id="KW-0378">Hydrolase</keyword>
<reference evidence="4" key="1">
    <citation type="journal article" date="2021" name="PeerJ">
        <title>Extensive microbial diversity within the chicken gut microbiome revealed by metagenomics and culture.</title>
        <authorList>
            <person name="Gilroy R."/>
            <person name="Ravi A."/>
            <person name="Getino M."/>
            <person name="Pursley I."/>
            <person name="Horton D.L."/>
            <person name="Alikhan N.F."/>
            <person name="Baker D."/>
            <person name="Gharbi K."/>
            <person name="Hall N."/>
            <person name="Watson M."/>
            <person name="Adriaenssens E.M."/>
            <person name="Foster-Nyarko E."/>
            <person name="Jarju S."/>
            <person name="Secka A."/>
            <person name="Antonio M."/>
            <person name="Oren A."/>
            <person name="Chaudhuri R.R."/>
            <person name="La Ragione R."/>
            <person name="Hildebrand F."/>
            <person name="Pallen M.J."/>
        </authorList>
    </citation>
    <scope>NUCLEOTIDE SEQUENCE</scope>
    <source>
        <strain evidence="4">ChiHjej9B8-1298</strain>
    </source>
</reference>
<dbReference type="GO" id="GO:0009002">
    <property type="term" value="F:serine-type D-Ala-D-Ala carboxypeptidase activity"/>
    <property type="evidence" value="ECO:0007669"/>
    <property type="project" value="UniProtKB-EC"/>
</dbReference>
<dbReference type="EC" id="3.4.16.4" evidence="4"/>
<evidence type="ECO:0000313" key="4">
    <source>
        <dbReference type="EMBL" id="HIZ33321.1"/>
    </source>
</evidence>
<dbReference type="Pfam" id="PF02113">
    <property type="entry name" value="Peptidase_S13"/>
    <property type="match status" value="1"/>
</dbReference>
<keyword evidence="4" id="KW-0645">Protease</keyword>
<feature type="signal peptide" evidence="3">
    <location>
        <begin position="1"/>
        <end position="21"/>
    </location>
</feature>
<evidence type="ECO:0000256" key="1">
    <source>
        <dbReference type="ARBA" id="ARBA00006096"/>
    </source>
</evidence>
<sequence length="480" mass="53654">MKEILLTLCVVCLLGHSPLFAQTPGDSLLAVRLDSLIGHQLPKGSNVGMAVYDLTDNRMLYEYQADRLSRPASTMKLVTAITALSQPEFDEPFRTEVWYRGRVEADTLHGDLYVVGGFDPEFDEENLDSLVSAVARAPFSVIKGRIYGDVSMKDSLYWGSGWLWDDNPASFQPYLSPLMLEKGTVRVTVSPTQTGDTAEVSVSPVSSYYNVTNTALTRTSSAGNLRVTRRWMENSNEILVSGNVTKRQTRTFNLYSSQDFFMHTFIERLRASGVRCLSAMPDSLYTFGELVRDSLANLLTVHETPAQRVLDEMLKESDNLNAEAVFYRLGAQYTGRKHIRARDALKAVRGLISDLGLNPLDYRLADGCGLSHYDYISPNLLVSLLRYAYGHTDIFRKLYKALPIGGVDGTLKYRMRRGTPAYRRVFAKTGSYTGINCLAGYLQTEEGHWVAFAIMNQNVLSGRKARAFQDKVCGEVIGRD</sequence>
<organism evidence="4 5">
    <name type="scientific">Candidatus Bacteroides merdigallinarum</name>
    <dbReference type="NCBI Taxonomy" id="2838473"/>
    <lineage>
        <taxon>Bacteria</taxon>
        <taxon>Pseudomonadati</taxon>
        <taxon>Bacteroidota</taxon>
        <taxon>Bacteroidia</taxon>
        <taxon>Bacteroidales</taxon>
        <taxon>Bacteroidaceae</taxon>
        <taxon>Bacteroides</taxon>
    </lineage>
</organism>
<protein>
    <submittedName>
        <fullName evidence="4">D-alanyl-D-alanine carboxypeptidase/D-alanyl-D-alanine-endopeptidase</fullName>
        <ecNumber evidence="4">3.4.16.4</ecNumber>
    </submittedName>
</protein>
<comment type="caution">
    <text evidence="4">The sequence shown here is derived from an EMBL/GenBank/DDBJ whole genome shotgun (WGS) entry which is preliminary data.</text>
</comment>
<evidence type="ECO:0000256" key="2">
    <source>
        <dbReference type="ARBA" id="ARBA00022801"/>
    </source>
</evidence>
<feature type="chain" id="PRO_5038931960" evidence="3">
    <location>
        <begin position="22"/>
        <end position="480"/>
    </location>
</feature>
<proteinExistence type="inferred from homology"/>
<dbReference type="SUPFAM" id="SSF56601">
    <property type="entry name" value="beta-lactamase/transpeptidase-like"/>
    <property type="match status" value="1"/>
</dbReference>
<dbReference type="PANTHER" id="PTHR30023:SF0">
    <property type="entry name" value="PENICILLIN-SENSITIVE CARBOXYPEPTIDASE A"/>
    <property type="match status" value="1"/>
</dbReference>
<dbReference type="NCBIfam" id="TIGR00666">
    <property type="entry name" value="PBP4"/>
    <property type="match status" value="1"/>
</dbReference>
<dbReference type="AlphaFoldDB" id="A0A9D2J1N2"/>
<name>A0A9D2J1N2_9BACE</name>
<gene>
    <name evidence="4" type="primary">dacB</name>
    <name evidence="4" type="ORF">H9814_07270</name>
</gene>
<keyword evidence="4" id="KW-0121">Carboxypeptidase</keyword>
<comment type="similarity">
    <text evidence="1">Belongs to the peptidase S13 family.</text>
</comment>
<dbReference type="InterPro" id="IPR012338">
    <property type="entry name" value="Beta-lactam/transpept-like"/>
</dbReference>
<dbReference type="EMBL" id="DXBX01000056">
    <property type="protein sequence ID" value="HIZ33321.1"/>
    <property type="molecule type" value="Genomic_DNA"/>
</dbReference>